<protein>
    <submittedName>
        <fullName evidence="4">Phosphoribosyltransferase</fullName>
    </submittedName>
</protein>
<dbReference type="Pfam" id="PF00156">
    <property type="entry name" value="Pribosyltran"/>
    <property type="match status" value="1"/>
</dbReference>
<reference evidence="6 7" key="1">
    <citation type="submission" date="2015-12" db="EMBL/GenBank/DDBJ databases">
        <title>A stable core within a dynamic pangenome in Sulfolobus acidocaldarius.</title>
        <authorList>
            <person name="Anderson R."/>
            <person name="Kouris A."/>
            <person name="Seward C."/>
            <person name="Campbell K."/>
            <person name="Whitaker R."/>
        </authorList>
    </citation>
    <scope>NUCLEOTIDE SEQUENCE [LARGE SCALE GENOMIC DNA]</scope>
    <source>
        <strain evidence="4 7">GG12-C01-09</strain>
        <strain evidence="5 6">NG05B_CO5_07</strain>
    </source>
</reference>
<dbReference type="InterPro" id="IPR000836">
    <property type="entry name" value="PRTase_dom"/>
</dbReference>
<dbReference type="OrthoDB" id="4952at2157"/>
<proteinExistence type="predicted"/>
<gene>
    <name evidence="4" type="ORF">ATY89_01810</name>
    <name evidence="5" type="ORF">ATZ20_04845</name>
</gene>
<evidence type="ECO:0000313" key="7">
    <source>
        <dbReference type="Proteomes" id="UP000065473"/>
    </source>
</evidence>
<sequence length="180" mass="21066">MVEYYVPSWNEIEEGVLTIAEKMLDDNFVPDMIVSILTGGVIPAKLISDALGIKNLKYVDIRFYKGVKDRENKPIVRAIYVNDVEAKKVLVIDDVSDTGETLDFAGNIIAMFNPLVVRTATLFVKPWSRKYPDYYYKIIDKWIIFPWDKWEIVRENNEVEVEKKERFLEILKKLKVQKQD</sequence>
<dbReference type="AlphaFoldDB" id="A0A0U3H2J3"/>
<dbReference type="GO" id="GO:0016757">
    <property type="term" value="F:glycosyltransferase activity"/>
    <property type="evidence" value="ECO:0007669"/>
    <property type="project" value="UniProtKB-KW"/>
</dbReference>
<evidence type="ECO:0000259" key="3">
    <source>
        <dbReference type="Pfam" id="PF00156"/>
    </source>
</evidence>
<keyword evidence="2 4" id="KW-0808">Transferase</keyword>
<organism evidence="4 7">
    <name type="scientific">Sulfolobus acidocaldarius</name>
    <dbReference type="NCBI Taxonomy" id="2285"/>
    <lineage>
        <taxon>Archaea</taxon>
        <taxon>Thermoproteota</taxon>
        <taxon>Thermoprotei</taxon>
        <taxon>Sulfolobales</taxon>
        <taxon>Sulfolobaceae</taxon>
        <taxon>Sulfolobus</taxon>
    </lineage>
</organism>
<evidence type="ECO:0000256" key="2">
    <source>
        <dbReference type="ARBA" id="ARBA00022679"/>
    </source>
</evidence>
<dbReference type="Gene3D" id="3.40.50.2020">
    <property type="match status" value="1"/>
</dbReference>
<dbReference type="GeneID" id="14551436"/>
<dbReference type="STRING" id="1435377.SUSAZ_04235"/>
<name>A0A0U3H2J3_9CREN</name>
<dbReference type="Proteomes" id="UP000065473">
    <property type="component" value="Chromosome"/>
</dbReference>
<dbReference type="CDD" id="cd06223">
    <property type="entry name" value="PRTases_typeI"/>
    <property type="match status" value="1"/>
</dbReference>
<keyword evidence="1 4" id="KW-0328">Glycosyltransferase</keyword>
<dbReference type="PANTHER" id="PTHR43363">
    <property type="entry name" value="HYPOXANTHINE PHOSPHORIBOSYLTRANSFERASE"/>
    <property type="match status" value="1"/>
</dbReference>
<dbReference type="PANTHER" id="PTHR43363:SF1">
    <property type="entry name" value="HYPOXANTHINE-GUANINE PHOSPHORIBOSYLTRANSFERASE"/>
    <property type="match status" value="1"/>
</dbReference>
<dbReference type="InterPro" id="IPR029057">
    <property type="entry name" value="PRTase-like"/>
</dbReference>
<dbReference type="SUPFAM" id="SSF53271">
    <property type="entry name" value="PRTase-like"/>
    <property type="match status" value="1"/>
</dbReference>
<dbReference type="EMBL" id="CP013695">
    <property type="protein sequence ID" value="ALU31543.1"/>
    <property type="molecule type" value="Genomic_DNA"/>
</dbReference>
<accession>A0A0U3H2J3</accession>
<evidence type="ECO:0000313" key="4">
    <source>
        <dbReference type="EMBL" id="ALU28823.1"/>
    </source>
</evidence>
<evidence type="ECO:0000313" key="6">
    <source>
        <dbReference type="Proteomes" id="UP000060043"/>
    </source>
</evidence>
<dbReference type="Proteomes" id="UP000060043">
    <property type="component" value="Chromosome"/>
</dbReference>
<dbReference type="EMBL" id="CP013694">
    <property type="protein sequence ID" value="ALU28823.1"/>
    <property type="molecule type" value="Genomic_DNA"/>
</dbReference>
<evidence type="ECO:0000313" key="5">
    <source>
        <dbReference type="EMBL" id="ALU31543.1"/>
    </source>
</evidence>
<dbReference type="RefSeq" id="WP_015385520.1">
    <property type="nucleotide sequence ID" value="NZ_BHWZ01000001.1"/>
</dbReference>
<evidence type="ECO:0000256" key="1">
    <source>
        <dbReference type="ARBA" id="ARBA00022676"/>
    </source>
</evidence>
<dbReference type="PaxDb" id="1435377-SUSAZ_04235"/>
<feature type="domain" description="Phosphoribosyltransferase" evidence="3">
    <location>
        <begin position="8"/>
        <end position="148"/>
    </location>
</feature>